<organism evidence="3 4">
    <name type="scientific">Pedosphaera parvula (strain Ellin514)</name>
    <dbReference type="NCBI Taxonomy" id="320771"/>
    <lineage>
        <taxon>Bacteria</taxon>
        <taxon>Pseudomonadati</taxon>
        <taxon>Verrucomicrobiota</taxon>
        <taxon>Pedosphaerae</taxon>
        <taxon>Pedosphaerales</taxon>
        <taxon>Pedosphaeraceae</taxon>
        <taxon>Pedosphaera</taxon>
    </lineage>
</organism>
<gene>
    <name evidence="3" type="ORF">Cflav_PD4357</name>
</gene>
<keyword evidence="1" id="KW-0812">Transmembrane</keyword>
<dbReference type="InterPro" id="IPR002123">
    <property type="entry name" value="Plipid/glycerol_acylTrfase"/>
</dbReference>
<dbReference type="PANTHER" id="PTHR31605">
    <property type="entry name" value="GLYCEROL-3-PHOSPHATE O-ACYLTRANSFERASE 1"/>
    <property type="match status" value="1"/>
</dbReference>
<accession>B9XFH2</accession>
<evidence type="ECO:0000313" key="4">
    <source>
        <dbReference type="Proteomes" id="UP000003688"/>
    </source>
</evidence>
<evidence type="ECO:0000313" key="3">
    <source>
        <dbReference type="EMBL" id="EEF61336.1"/>
    </source>
</evidence>
<dbReference type="GO" id="GO:0016287">
    <property type="term" value="F:glycerone-phosphate O-acyltransferase activity"/>
    <property type="evidence" value="ECO:0007669"/>
    <property type="project" value="TreeGrafter"/>
</dbReference>
<evidence type="ECO:0000256" key="1">
    <source>
        <dbReference type="SAM" id="Phobius"/>
    </source>
</evidence>
<proteinExistence type="predicted"/>
<dbReference type="Pfam" id="PF01553">
    <property type="entry name" value="Acyltransferase"/>
    <property type="match status" value="1"/>
</dbReference>
<dbReference type="OrthoDB" id="9803035at2"/>
<evidence type="ECO:0000259" key="2">
    <source>
        <dbReference type="SMART" id="SM00563"/>
    </source>
</evidence>
<keyword evidence="1" id="KW-1133">Transmembrane helix</keyword>
<dbReference type="GO" id="GO:0008654">
    <property type="term" value="P:phospholipid biosynthetic process"/>
    <property type="evidence" value="ECO:0007669"/>
    <property type="project" value="TreeGrafter"/>
</dbReference>
<keyword evidence="1" id="KW-0472">Membrane</keyword>
<dbReference type="PANTHER" id="PTHR31605:SF0">
    <property type="entry name" value="GLYCEROL-3-PHOSPHATE O-ACYLTRANSFERASE 1"/>
    <property type="match status" value="1"/>
</dbReference>
<dbReference type="Proteomes" id="UP000003688">
    <property type="component" value="Unassembled WGS sequence"/>
</dbReference>
<dbReference type="GO" id="GO:0004366">
    <property type="term" value="F:glycerol-3-phosphate O-acyltransferase activity"/>
    <property type="evidence" value="ECO:0007669"/>
    <property type="project" value="TreeGrafter"/>
</dbReference>
<keyword evidence="3" id="KW-0012">Acyltransferase</keyword>
<reference evidence="3 4" key="1">
    <citation type="journal article" date="2011" name="J. Bacteriol.">
        <title>Genome sequence of 'Pedosphaera parvula' Ellin514, an aerobic Verrucomicrobial isolate from pasture soil.</title>
        <authorList>
            <person name="Kant R."/>
            <person name="van Passel M.W."/>
            <person name="Sangwan P."/>
            <person name="Palva A."/>
            <person name="Lucas S."/>
            <person name="Copeland A."/>
            <person name="Lapidus A."/>
            <person name="Glavina Del Rio T."/>
            <person name="Dalin E."/>
            <person name="Tice H."/>
            <person name="Bruce D."/>
            <person name="Goodwin L."/>
            <person name="Pitluck S."/>
            <person name="Chertkov O."/>
            <person name="Larimer F.W."/>
            <person name="Land M.L."/>
            <person name="Hauser L."/>
            <person name="Brettin T.S."/>
            <person name="Detter J.C."/>
            <person name="Han S."/>
            <person name="de Vos W.M."/>
            <person name="Janssen P.H."/>
            <person name="Smidt H."/>
        </authorList>
    </citation>
    <scope>NUCLEOTIDE SEQUENCE [LARGE SCALE GENOMIC DNA]</scope>
    <source>
        <strain evidence="3 4">Ellin514</strain>
    </source>
</reference>
<name>B9XFH2_PEDPL</name>
<feature type="transmembrane region" description="Helical" evidence="1">
    <location>
        <begin position="392"/>
        <end position="409"/>
    </location>
</feature>
<feature type="transmembrane region" description="Helical" evidence="1">
    <location>
        <begin position="335"/>
        <end position="351"/>
    </location>
</feature>
<keyword evidence="4" id="KW-1185">Reference proteome</keyword>
<keyword evidence="3" id="KW-0808">Transferase</keyword>
<dbReference type="CDD" id="cd07992">
    <property type="entry name" value="LPLAT_AAK14816-like"/>
    <property type="match status" value="1"/>
</dbReference>
<feature type="transmembrane region" description="Helical" evidence="1">
    <location>
        <begin position="363"/>
        <end position="386"/>
    </location>
</feature>
<dbReference type="SMART" id="SM00563">
    <property type="entry name" value="PlsC"/>
    <property type="match status" value="1"/>
</dbReference>
<protein>
    <submittedName>
        <fullName evidence="3">Phospholipid/glycerol acyltransferase</fullName>
    </submittedName>
</protein>
<sequence length="461" mass="52408">MKVPGLYRAMRWIGRIGLKVYFRRIERFHGERVPLQGPVLLACNHPNSLTDSFVVGAVVPRKVNFVATVQLFQFKPLKWLLTNCGVIPINRVKDDPRAMRSVADTFEACYRVLEKGEAIGIFPEGITHDDPQLKTVKTGAARMALELEHRHGGKLGLLLVPVGLNFSAKEKYRSDVLVNFGDAIRAADFLEGYPERKKECIHALNEKIERSIQSLILHIPQLEQARIVEAVKRLYLERLLVADRVMAEPMSARAAELRISQNVARTVEHIYQTAPEKAAAFAQKLDLYEGGLKRLQLSAQWLEEPRKRTLARLSVWWALLAIIETPVAIYGWAHRLIPVLVVNWAVGRFANTDKHKVQISTTIILSGLVIFGLWYAICVSVFHLFFGWHATLWYAASLPISGIIAHHYYRKMRQLSAGVWDTFTLLRAPGAAKRLLKLRKELVDEIEGVRRELGQEFSFKD</sequence>
<feature type="domain" description="Phospholipid/glycerol acyltransferase" evidence="2">
    <location>
        <begin position="39"/>
        <end position="167"/>
    </location>
</feature>
<dbReference type="SUPFAM" id="SSF69593">
    <property type="entry name" value="Glycerol-3-phosphate (1)-acyltransferase"/>
    <property type="match status" value="1"/>
</dbReference>
<dbReference type="RefSeq" id="WP_007414568.1">
    <property type="nucleotide sequence ID" value="NZ_ABOX02000010.1"/>
</dbReference>
<dbReference type="EMBL" id="ABOX02000010">
    <property type="protein sequence ID" value="EEF61336.1"/>
    <property type="molecule type" value="Genomic_DNA"/>
</dbReference>
<dbReference type="STRING" id="320771.Cflav_PD4357"/>
<dbReference type="AlphaFoldDB" id="B9XFH2"/>
<comment type="caution">
    <text evidence="3">The sequence shown here is derived from an EMBL/GenBank/DDBJ whole genome shotgun (WGS) entry which is preliminary data.</text>
</comment>
<dbReference type="InterPro" id="IPR052744">
    <property type="entry name" value="GPAT/DAPAT"/>
</dbReference>